<dbReference type="Proteomes" id="UP001199528">
    <property type="component" value="Chromosome"/>
</dbReference>
<reference evidence="1" key="1">
    <citation type="journal article" date="2022" name="Front Environ Sci">
        <title>Complete genome sequence analysis of a novel alkane-degrading bacterial strain, Acinetobacter vivianii KJ-1, and its diesel degradation ability.</title>
        <authorList>
            <person name="Zhang Y."/>
            <person name="Song F."/>
            <person name="Wang J."/>
            <person name="Zhao Q."/>
            <person name="Zheng L."/>
            <person name="Wang Z."/>
            <person name="Zhang X."/>
            <person name="Gao Y."/>
            <person name="Chen G."/>
            <person name="Huang Y."/>
        </authorList>
    </citation>
    <scope>NUCLEOTIDE SEQUENCE</scope>
    <source>
        <strain evidence="1">KJ-1</strain>
    </source>
</reference>
<reference evidence="1" key="2">
    <citation type="submission" date="2023-02" db="EMBL/GenBank/DDBJ databases">
        <authorList>
            <person name="Huang Y."/>
            <person name="Zhang Y."/>
            <person name="Zhang T."/>
            <person name="Wang J."/>
        </authorList>
    </citation>
    <scope>NUCLEOTIDE SEQUENCE</scope>
    <source>
        <strain evidence="1">KJ-1</strain>
    </source>
</reference>
<dbReference type="RefSeq" id="WP_272654883.1">
    <property type="nucleotide sequence ID" value="NZ_CP085083.1"/>
</dbReference>
<name>A0AAJ6NHY0_9GAMM</name>
<proteinExistence type="predicted"/>
<sequence length="298" mass="34991">MIHFFSGSISRSIYKLIYKIFFPKAAKHNRRYWPLYSVTRDQYHRIEQIYYKKQLVSDNLAPQQINHKKCMLVAAGPSIQQLDREILHRTDIDYIGVNGAIAFDSIKFSSYIIIDHNFVGCRFDLVQKVLNTECTFFTTPRCLDIILRQVPIEDIRCQIKTIETITDNVTEVFLDRAKHFDQNEKDFFIQNVFGFSQDIFKGTFDYFTVAYVALQVIYTLSYKEIYIAGLDMNNFTQPRFYESSERQQPTTLNRHVNEVFQAFDVAATLFQEKEIKVFNLSQTSAVHAFEKIDPKTLL</sequence>
<protein>
    <submittedName>
        <fullName evidence="1">Lipopolysaccharide biosynthesis protein</fullName>
    </submittedName>
</protein>
<dbReference type="AlphaFoldDB" id="A0AAJ6NHY0"/>
<evidence type="ECO:0000313" key="2">
    <source>
        <dbReference type="Proteomes" id="UP001199528"/>
    </source>
</evidence>
<dbReference type="KEGG" id="aviv:LF296_15525"/>
<evidence type="ECO:0000313" key="1">
    <source>
        <dbReference type="EMBL" id="WDZ50702.1"/>
    </source>
</evidence>
<gene>
    <name evidence="1" type="ORF">LF296_15525</name>
</gene>
<organism evidence="1 2">
    <name type="scientific">Acinetobacter vivianii</name>
    <dbReference type="NCBI Taxonomy" id="1776742"/>
    <lineage>
        <taxon>Bacteria</taxon>
        <taxon>Pseudomonadati</taxon>
        <taxon>Pseudomonadota</taxon>
        <taxon>Gammaproteobacteria</taxon>
        <taxon>Moraxellales</taxon>
        <taxon>Moraxellaceae</taxon>
        <taxon>Acinetobacter</taxon>
    </lineage>
</organism>
<dbReference type="EMBL" id="CP085083">
    <property type="protein sequence ID" value="WDZ50702.1"/>
    <property type="molecule type" value="Genomic_DNA"/>
</dbReference>
<dbReference type="Gene3D" id="3.90.1480.10">
    <property type="entry name" value="Alpha-2,3-sialyltransferase"/>
    <property type="match status" value="1"/>
</dbReference>
<accession>A0AAJ6NHY0</accession>